<sequence>MSKKTVGIRSKSNKAKRFKSPGMGLDIAGTGALEEFLKKKLDAKMRLKDNFVVFIRTKTGGIFICGGDVESEFVAHQNFLIALTGYSSGEVHEAKSVIHAITEDWPFSEDDLHPTVVLSSMSAYLKAVMEDQGTSQGLAVEMILIGPSDFIRIYTTGDYQIDNPDELDEDYFIVGCYDDKRKKKLLDELFNLIDPTKEMTDEKMTEVITSLKNKFKLPYVGLRIAEFSS</sequence>
<comment type="caution">
    <text evidence="1">The sequence shown here is derived from an EMBL/GenBank/DDBJ whole genome shotgun (WGS) entry which is preliminary data.</text>
</comment>
<gene>
    <name evidence="1" type="ORF">A3C61_02560</name>
</gene>
<evidence type="ECO:0000313" key="2">
    <source>
        <dbReference type="Proteomes" id="UP000178908"/>
    </source>
</evidence>
<proteinExistence type="predicted"/>
<name>A0A1F8F8Q4_9BACT</name>
<dbReference type="AlphaFoldDB" id="A0A1F8F8Q4"/>
<organism evidence="1 2">
    <name type="scientific">Candidatus Yanofskybacteria bacterium RIFCSPHIGHO2_02_FULL_39_10</name>
    <dbReference type="NCBI Taxonomy" id="1802674"/>
    <lineage>
        <taxon>Bacteria</taxon>
        <taxon>Candidatus Yanofskyibacteriota</taxon>
    </lineage>
</organism>
<protein>
    <submittedName>
        <fullName evidence="1">Uncharacterized protein</fullName>
    </submittedName>
</protein>
<reference evidence="1 2" key="1">
    <citation type="journal article" date="2016" name="Nat. Commun.">
        <title>Thousands of microbial genomes shed light on interconnected biogeochemical processes in an aquifer system.</title>
        <authorList>
            <person name="Anantharaman K."/>
            <person name="Brown C.T."/>
            <person name="Hug L.A."/>
            <person name="Sharon I."/>
            <person name="Castelle C.J."/>
            <person name="Probst A.J."/>
            <person name="Thomas B.C."/>
            <person name="Singh A."/>
            <person name="Wilkins M.J."/>
            <person name="Karaoz U."/>
            <person name="Brodie E.L."/>
            <person name="Williams K.H."/>
            <person name="Hubbard S.S."/>
            <person name="Banfield J.F."/>
        </authorList>
    </citation>
    <scope>NUCLEOTIDE SEQUENCE [LARGE SCALE GENOMIC DNA]</scope>
</reference>
<evidence type="ECO:0000313" key="1">
    <source>
        <dbReference type="EMBL" id="OGN09534.1"/>
    </source>
</evidence>
<accession>A0A1F8F8Q4</accession>
<dbReference type="EMBL" id="MGJO01000019">
    <property type="protein sequence ID" value="OGN09534.1"/>
    <property type="molecule type" value="Genomic_DNA"/>
</dbReference>
<dbReference type="Proteomes" id="UP000178908">
    <property type="component" value="Unassembled WGS sequence"/>
</dbReference>